<dbReference type="EMBL" id="CP053015">
    <property type="protein sequence ID" value="QJQ32070.1"/>
    <property type="molecule type" value="Genomic_DNA"/>
</dbReference>
<evidence type="ECO:0000313" key="2">
    <source>
        <dbReference type="Proteomes" id="UP000503018"/>
    </source>
</evidence>
<dbReference type="KEGG" id="slan:GV829_06035"/>
<dbReference type="AlphaFoldDB" id="A0A6M4AUH9"/>
<reference evidence="1 2" key="1">
    <citation type="submission" date="2020-01" db="EMBL/GenBank/DDBJ databases">
        <title>Sphingomonas sp. strain CSW-10.</title>
        <authorList>
            <person name="Chen W.-M."/>
        </authorList>
    </citation>
    <scope>NUCLEOTIDE SEQUENCE [LARGE SCALE GENOMIC DNA]</scope>
    <source>
        <strain evidence="1 2">CSW-10</strain>
    </source>
</reference>
<sequence length="118" mass="13648">MSNVIDWIARSGAKPKGKRPEFLGNRHDERLLSMLMALVGEVSVIRERLDTVERLLEAKGTISREDIERYAPDLETGLERNRIIREYIARIMRGPQQEVEAMALDEPTIDEVVREMEK</sequence>
<dbReference type="RefSeq" id="WP_169944892.1">
    <property type="nucleotide sequence ID" value="NZ_CP053015.1"/>
</dbReference>
<evidence type="ECO:0000313" key="1">
    <source>
        <dbReference type="EMBL" id="QJQ32070.1"/>
    </source>
</evidence>
<keyword evidence="2" id="KW-1185">Reference proteome</keyword>
<name>A0A6M4AUH9_9SPHN</name>
<protein>
    <submittedName>
        <fullName evidence="1">Uncharacterized protein</fullName>
    </submittedName>
</protein>
<gene>
    <name evidence="1" type="ORF">GV829_06035</name>
</gene>
<proteinExistence type="predicted"/>
<dbReference type="Proteomes" id="UP000503018">
    <property type="component" value="Chromosome"/>
</dbReference>
<organism evidence="1 2">
    <name type="scientific">Sphingomonas lacunae</name>
    <dbReference type="NCBI Taxonomy" id="2698828"/>
    <lineage>
        <taxon>Bacteria</taxon>
        <taxon>Pseudomonadati</taxon>
        <taxon>Pseudomonadota</taxon>
        <taxon>Alphaproteobacteria</taxon>
        <taxon>Sphingomonadales</taxon>
        <taxon>Sphingomonadaceae</taxon>
        <taxon>Sphingomonas</taxon>
    </lineage>
</organism>
<accession>A0A6M4AUH9</accession>